<evidence type="ECO:0000313" key="3">
    <source>
        <dbReference type="Proteomes" id="UP000319514"/>
    </source>
</evidence>
<dbReference type="Proteomes" id="UP000319514">
    <property type="component" value="Unassembled WGS sequence"/>
</dbReference>
<dbReference type="InterPro" id="IPR017850">
    <property type="entry name" value="Alkaline_phosphatase_core_sf"/>
</dbReference>
<proteinExistence type="predicted"/>
<dbReference type="InterPro" id="IPR002591">
    <property type="entry name" value="Phosphodiest/P_Trfase"/>
</dbReference>
<dbReference type="Gene3D" id="3.40.720.10">
    <property type="entry name" value="Alkaline Phosphatase, subunit A"/>
    <property type="match status" value="2"/>
</dbReference>
<dbReference type="RefSeq" id="WP_141790101.1">
    <property type="nucleotide sequence ID" value="NZ_BAAAKX010000008.1"/>
</dbReference>
<evidence type="ECO:0000313" key="2">
    <source>
        <dbReference type="EMBL" id="TQL56711.1"/>
    </source>
</evidence>
<organism evidence="2 3">
    <name type="scientific">Oryzihumus leptocrescens</name>
    <dbReference type="NCBI Taxonomy" id="297536"/>
    <lineage>
        <taxon>Bacteria</taxon>
        <taxon>Bacillati</taxon>
        <taxon>Actinomycetota</taxon>
        <taxon>Actinomycetes</taxon>
        <taxon>Micrococcales</taxon>
        <taxon>Intrasporangiaceae</taxon>
        <taxon>Oryzihumus</taxon>
    </lineage>
</organism>
<feature type="chain" id="PRO_5021785464" evidence="1">
    <location>
        <begin position="29"/>
        <end position="558"/>
    </location>
</feature>
<dbReference type="AlphaFoldDB" id="A0A542Z8S0"/>
<dbReference type="EMBL" id="VFOQ01000002">
    <property type="protein sequence ID" value="TQL56711.1"/>
    <property type="molecule type" value="Genomic_DNA"/>
</dbReference>
<gene>
    <name evidence="2" type="ORF">FB474_3472</name>
</gene>
<dbReference type="SUPFAM" id="SSF53649">
    <property type="entry name" value="Alkaline phosphatase-like"/>
    <property type="match status" value="1"/>
</dbReference>
<sequence>MTRSRRTVATASVALAAVATLGATHASAAPSPRPRAGHPGSRHVLLLSVDGLHQSDLDRYVLVHPGSALARLVRTGTSYTHASTPVPSDSFPGMVGQVTGGNPRTTGIYYDDTWNRGLLPAGTTHCAGASPGAEVAFTEAADKDQSRLDAGQGLSHLPSDILQMTGHPQSLLNPAALPVDPRTCRPVMPHQALKVNTVFEVAKRAGLHTAWSDKHPAYEILGGPSGTGLDDLFAPEINSDAPGYATGDDWTKDNAATRQYDGFKVRAVLNEINGLDHSGRTHAGVPAIFGMNFQSVSTAQKLPTSGGQPGGYLADGTTPGPVLSQALDFVDSSVGAFEQELAARHLTGSTTVILSAKHGQSPTRPADLTRVPDAPILKGINDAWSTAHPGAGDLVAFSTDDDIVQLWLRDRSAAATDFVRAYLLGHPATGNDIHGASRTVPASGLTSVYAGTDAARFFGVGVDEARHPDVVGIARHGVVFTGGTSKIAEHGGADPQDRDVPLVVSGPAGHPGSRVPAPVETTQVAPTILRLLGLDPRLLQAVRIEGTRSLPGLLPQQG</sequence>
<accession>A0A542Z8S0</accession>
<dbReference type="PROSITE" id="PS51318">
    <property type="entry name" value="TAT"/>
    <property type="match status" value="1"/>
</dbReference>
<evidence type="ECO:0000256" key="1">
    <source>
        <dbReference type="SAM" id="SignalP"/>
    </source>
</evidence>
<feature type="signal peptide" evidence="1">
    <location>
        <begin position="1"/>
        <end position="28"/>
    </location>
</feature>
<dbReference type="OrthoDB" id="8355658at2"/>
<dbReference type="Pfam" id="PF01663">
    <property type="entry name" value="Phosphodiest"/>
    <property type="match status" value="2"/>
</dbReference>
<dbReference type="InterPro" id="IPR006311">
    <property type="entry name" value="TAT_signal"/>
</dbReference>
<keyword evidence="1" id="KW-0732">Signal</keyword>
<name>A0A542Z8S0_9MICO</name>
<reference evidence="2 3" key="1">
    <citation type="submission" date="2019-06" db="EMBL/GenBank/DDBJ databases">
        <title>Sequencing the genomes of 1000 actinobacteria strains.</title>
        <authorList>
            <person name="Klenk H.-P."/>
        </authorList>
    </citation>
    <scope>NUCLEOTIDE SEQUENCE [LARGE SCALE GENOMIC DNA]</scope>
    <source>
        <strain evidence="2 3">DSM 18082</strain>
    </source>
</reference>
<keyword evidence="3" id="KW-1185">Reference proteome</keyword>
<protein>
    <submittedName>
        <fullName evidence="2">Type I phosphodiesterase/nucleotide pyrophosphatase</fullName>
    </submittedName>
</protein>
<comment type="caution">
    <text evidence="2">The sequence shown here is derived from an EMBL/GenBank/DDBJ whole genome shotgun (WGS) entry which is preliminary data.</text>
</comment>